<proteinExistence type="predicted"/>
<gene>
    <name evidence="2" type="ORF">LNKW23_13040</name>
</gene>
<dbReference type="EMBL" id="BSYI01000008">
    <property type="protein sequence ID" value="GMG82091.1"/>
    <property type="molecule type" value="Genomic_DNA"/>
</dbReference>
<dbReference type="SUPFAM" id="SSF54637">
    <property type="entry name" value="Thioesterase/thiol ester dehydrase-isomerase"/>
    <property type="match status" value="1"/>
</dbReference>
<name>A0ABQ6LI35_9RHOB</name>
<dbReference type="PANTHER" id="PTHR43437">
    <property type="entry name" value="HYDROXYACYL-THIOESTER DEHYDRATASE TYPE 2, MITOCHONDRIAL-RELATED"/>
    <property type="match status" value="1"/>
</dbReference>
<evidence type="ECO:0000313" key="3">
    <source>
        <dbReference type="Proteomes" id="UP001239909"/>
    </source>
</evidence>
<comment type="caution">
    <text evidence="2">The sequence shown here is derived from an EMBL/GenBank/DDBJ whole genome shotgun (WGS) entry which is preliminary data.</text>
</comment>
<dbReference type="CDD" id="cd03449">
    <property type="entry name" value="R_hydratase"/>
    <property type="match status" value="1"/>
</dbReference>
<keyword evidence="3" id="KW-1185">Reference proteome</keyword>
<evidence type="ECO:0000259" key="1">
    <source>
        <dbReference type="Pfam" id="PF01575"/>
    </source>
</evidence>
<dbReference type="PANTHER" id="PTHR43437:SF3">
    <property type="entry name" value="HYDROXYACYL-THIOESTER DEHYDRATASE TYPE 2, MITOCHONDRIAL"/>
    <property type="match status" value="1"/>
</dbReference>
<dbReference type="InterPro" id="IPR050965">
    <property type="entry name" value="UPF0336/Enoyl-CoA_hydratase"/>
</dbReference>
<sequence>MMSGDVNPAHVDEAFARSDMFRKVIAPDIWGGALIPAVLGPGLSGPATIHLNQSLSFRRPVGLGDTVTVRVTVHEKRAEASACSSIANALIRMAKR</sequence>
<accession>A0ABQ6LI35</accession>
<protein>
    <recommendedName>
        <fullName evidence="1">MaoC-like domain-containing protein</fullName>
    </recommendedName>
</protein>
<feature type="domain" description="MaoC-like" evidence="1">
    <location>
        <begin position="2"/>
        <end position="78"/>
    </location>
</feature>
<organism evidence="2 3">
    <name type="scientific">Paralimibaculum aggregatum</name>
    <dbReference type="NCBI Taxonomy" id="3036245"/>
    <lineage>
        <taxon>Bacteria</taxon>
        <taxon>Pseudomonadati</taxon>
        <taxon>Pseudomonadota</taxon>
        <taxon>Alphaproteobacteria</taxon>
        <taxon>Rhodobacterales</taxon>
        <taxon>Paracoccaceae</taxon>
        <taxon>Paralimibaculum</taxon>
    </lineage>
</organism>
<dbReference type="InterPro" id="IPR002539">
    <property type="entry name" value="MaoC-like_dom"/>
</dbReference>
<dbReference type="Pfam" id="PF01575">
    <property type="entry name" value="MaoC_dehydratas"/>
    <property type="match status" value="1"/>
</dbReference>
<reference evidence="2 3" key="1">
    <citation type="submission" date="2023-04" db="EMBL/GenBank/DDBJ databases">
        <title>Marinoamorphus aggregata gen. nov., sp. Nov., isolate from tissue of brittle star Ophioplocus japonicus.</title>
        <authorList>
            <person name="Kawano K."/>
            <person name="Sawayama S."/>
            <person name="Nakagawa S."/>
        </authorList>
    </citation>
    <scope>NUCLEOTIDE SEQUENCE [LARGE SCALE GENOMIC DNA]</scope>
    <source>
        <strain evidence="2 3">NKW23</strain>
    </source>
</reference>
<dbReference type="InterPro" id="IPR029069">
    <property type="entry name" value="HotDog_dom_sf"/>
</dbReference>
<evidence type="ECO:0000313" key="2">
    <source>
        <dbReference type="EMBL" id="GMG82091.1"/>
    </source>
</evidence>
<dbReference type="Gene3D" id="3.10.129.10">
    <property type="entry name" value="Hotdog Thioesterase"/>
    <property type="match status" value="1"/>
</dbReference>
<dbReference type="Proteomes" id="UP001239909">
    <property type="component" value="Unassembled WGS sequence"/>
</dbReference>